<evidence type="ECO:0000256" key="1">
    <source>
        <dbReference type="SAM" id="SignalP"/>
    </source>
</evidence>
<comment type="caution">
    <text evidence="2">The sequence shown here is derived from an EMBL/GenBank/DDBJ whole genome shotgun (WGS) entry which is preliminary data.</text>
</comment>
<evidence type="ECO:0000313" key="2">
    <source>
        <dbReference type="EMBL" id="MBR0561157.1"/>
    </source>
</evidence>
<feature type="chain" id="PRO_5042774343" description="Lipoprotein" evidence="1">
    <location>
        <begin position="27"/>
        <end position="216"/>
    </location>
</feature>
<reference evidence="3 4" key="1">
    <citation type="journal article" date="2021" name="Microbiol. Resour. Announc.">
        <title>Draft Genome Sequence of Coralloluteibacterium stylophorae LMG 29479T.</title>
        <authorList>
            <person name="Karlyshev A.V."/>
            <person name="Kudryashova E.B."/>
            <person name="Ariskina E.V."/>
            <person name="Conroy A.P."/>
            <person name="Abidueva E.Y."/>
        </authorList>
    </citation>
    <scope>NUCLEOTIDE SEQUENCE [LARGE SCALE GENOMIC DNA]</scope>
    <source>
        <strain evidence="3 4">LMG 29479</strain>
    </source>
</reference>
<evidence type="ECO:0000313" key="3">
    <source>
        <dbReference type="EMBL" id="MBS7455528.1"/>
    </source>
</evidence>
<reference evidence="2" key="2">
    <citation type="submission" date="2021-04" db="EMBL/GenBank/DDBJ databases">
        <authorList>
            <person name="Karlyshev A.V."/>
        </authorList>
    </citation>
    <scope>NUCLEOTIDE SEQUENCE</scope>
    <source>
        <strain evidence="2">LMG 29479</strain>
    </source>
</reference>
<feature type="signal peptide" evidence="1">
    <location>
        <begin position="1"/>
        <end position="26"/>
    </location>
</feature>
<keyword evidence="1" id="KW-0732">Signal</keyword>
<dbReference type="Proteomes" id="UP000675747">
    <property type="component" value="Unassembled WGS sequence"/>
</dbReference>
<sequence length="216" mass="22995">MSRASASSRLVTALVLILAASGCRHAAEDAPRAATSTATAPDTVTFAQDGISLEHPPGVRIEHRFDGGYFGPGRWKAYAPDDVPGQPLVALVLPGSDDITRAELRIGSSRDNRALATCGESPDAAMPQTRADVAINGIDFVRFDAGDSGMNHYRFVRAYRTVRDRVCYAIDLVVAGTNPEVYEPPRAAPFSREEAIARLQAMVRTLRLADAAAAGG</sequence>
<gene>
    <name evidence="3" type="ORF">KB893_000055</name>
    <name evidence="2" type="ORF">KB893_01280</name>
</gene>
<accession>A0A8J8AWC5</accession>
<dbReference type="PROSITE" id="PS51257">
    <property type="entry name" value="PROKAR_LIPOPROTEIN"/>
    <property type="match status" value="1"/>
</dbReference>
<name>A0A8J8AWC5_9GAMM</name>
<proteinExistence type="predicted"/>
<dbReference type="EMBL" id="JAGQFT020000001">
    <property type="protein sequence ID" value="MBS7455528.1"/>
    <property type="molecule type" value="Genomic_DNA"/>
</dbReference>
<keyword evidence="4" id="KW-1185">Reference proteome</keyword>
<dbReference type="RefSeq" id="WP_211925125.1">
    <property type="nucleotide sequence ID" value="NZ_JAGQFT020000001.1"/>
</dbReference>
<dbReference type="EMBL" id="JAGQFT010000004">
    <property type="protein sequence ID" value="MBR0561157.1"/>
    <property type="molecule type" value="Genomic_DNA"/>
</dbReference>
<evidence type="ECO:0008006" key="5">
    <source>
        <dbReference type="Google" id="ProtNLM"/>
    </source>
</evidence>
<protein>
    <recommendedName>
        <fullName evidence="5">Lipoprotein</fullName>
    </recommendedName>
</protein>
<organism evidence="2">
    <name type="scientific">Coralloluteibacterium stylophorae</name>
    <dbReference type="NCBI Taxonomy" id="1776034"/>
    <lineage>
        <taxon>Bacteria</taxon>
        <taxon>Pseudomonadati</taxon>
        <taxon>Pseudomonadota</taxon>
        <taxon>Gammaproteobacteria</taxon>
        <taxon>Lysobacterales</taxon>
        <taxon>Lysobacteraceae</taxon>
        <taxon>Coralloluteibacterium</taxon>
    </lineage>
</organism>
<evidence type="ECO:0000313" key="4">
    <source>
        <dbReference type="Proteomes" id="UP000675747"/>
    </source>
</evidence>
<dbReference type="AlphaFoldDB" id="A0A8J8AWC5"/>